<dbReference type="InterPro" id="IPR029044">
    <property type="entry name" value="Nucleotide-diphossugar_trans"/>
</dbReference>
<evidence type="ECO:0000256" key="11">
    <source>
        <dbReference type="ARBA" id="ARBA00023180"/>
    </source>
</evidence>
<evidence type="ECO:0000256" key="9">
    <source>
        <dbReference type="ARBA" id="ARBA00023136"/>
    </source>
</evidence>
<dbReference type="GO" id="GO:0005112">
    <property type="term" value="F:Notch binding"/>
    <property type="evidence" value="ECO:0007669"/>
    <property type="project" value="TreeGrafter"/>
</dbReference>
<accession>A0AAV6UIH6</accession>
<dbReference type="PANTHER" id="PTHR11675:SF63">
    <property type="entry name" value="POLYPEPTIDE N-ACETYLGALACTOSAMINYLTRANSFERASE"/>
    <property type="match status" value="1"/>
</dbReference>
<evidence type="ECO:0000256" key="10">
    <source>
        <dbReference type="ARBA" id="ARBA00023157"/>
    </source>
</evidence>
<keyword evidence="9 13" id="KW-0472">Membrane</keyword>
<evidence type="ECO:0000313" key="16">
    <source>
        <dbReference type="Proteomes" id="UP000827092"/>
    </source>
</evidence>
<feature type="domain" description="Ricin B lectin" evidence="14">
    <location>
        <begin position="527"/>
        <end position="649"/>
    </location>
</feature>
<keyword evidence="7 13" id="KW-1133">Transmembrane helix</keyword>
<evidence type="ECO:0000259" key="14">
    <source>
        <dbReference type="SMART" id="SM00458"/>
    </source>
</evidence>
<keyword evidence="13" id="KW-0328">Glycosyltransferase</keyword>
<evidence type="ECO:0000256" key="12">
    <source>
        <dbReference type="ARBA" id="ARBA00023211"/>
    </source>
</evidence>
<protein>
    <recommendedName>
        <fullName evidence="13">Polypeptide N-acetylgalactosaminyltransferase</fullName>
        <ecNumber evidence="13">2.4.1.-</ecNumber>
    </recommendedName>
    <alternativeName>
        <fullName evidence="13">Protein-UDP acetylgalactosaminyltransferase</fullName>
    </alternativeName>
</protein>
<comment type="pathway">
    <text evidence="13">Protein modification; protein glycosylation.</text>
</comment>
<dbReference type="EC" id="2.4.1.-" evidence="13"/>
<dbReference type="Gene3D" id="3.90.550.10">
    <property type="entry name" value="Spore Coat Polysaccharide Biosynthesis Protein SpsA, Chain A"/>
    <property type="match status" value="1"/>
</dbReference>
<dbReference type="InterPro" id="IPR045885">
    <property type="entry name" value="GalNAc-T"/>
</dbReference>
<keyword evidence="6" id="KW-0735">Signal-anchor</keyword>
<dbReference type="InterPro" id="IPR000772">
    <property type="entry name" value="Ricin_B_lectin"/>
</dbReference>
<dbReference type="GO" id="GO:0000139">
    <property type="term" value="C:Golgi membrane"/>
    <property type="evidence" value="ECO:0007669"/>
    <property type="project" value="UniProtKB-SubCell"/>
</dbReference>
<comment type="similarity">
    <text evidence="3 13">Belongs to the glycosyltransferase 2 family. GalNAc-T subfamily.</text>
</comment>
<dbReference type="CDD" id="cd02510">
    <property type="entry name" value="pp-GalNAc-T"/>
    <property type="match status" value="1"/>
</dbReference>
<dbReference type="PROSITE" id="PS50231">
    <property type="entry name" value="RICIN_B_LECTIN"/>
    <property type="match status" value="1"/>
</dbReference>
<comment type="subcellular location">
    <subcellularLocation>
        <location evidence="2 13">Golgi apparatus membrane</location>
        <topology evidence="2 13">Single-pass type II membrane protein</topology>
    </subcellularLocation>
</comment>
<gene>
    <name evidence="15" type="ORF">JTE90_002467</name>
</gene>
<reference evidence="15 16" key="1">
    <citation type="journal article" date="2022" name="Nat. Ecol. Evol.">
        <title>A masculinizing supergene underlies an exaggerated male reproductive morph in a spider.</title>
        <authorList>
            <person name="Hendrickx F."/>
            <person name="De Corte Z."/>
            <person name="Sonet G."/>
            <person name="Van Belleghem S.M."/>
            <person name="Kostlbacher S."/>
            <person name="Vangestel C."/>
        </authorList>
    </citation>
    <scope>NUCLEOTIDE SEQUENCE [LARGE SCALE GENOMIC DNA]</scope>
    <source>
        <strain evidence="15">W744_W776</strain>
    </source>
</reference>
<keyword evidence="10 13" id="KW-1015">Disulfide bond</keyword>
<sequence length="654" mass="76000">MVSIRYKSFFLGILLTSITWLIILFLSPKLNETKIFTELSLDRTSKWRLRPRIDNMHRIAQVETNVLESKEQRIKYNFIPKRKKIVFPDRETNLIESNEIDYDSALSKKTDIRHPKLPEDHKDKVLNSSYLVHLGMINSPQDQRTKDEGYKRHAFNLLISDRLGFRRVVPYTAHKLCRDIKYSPNLPKASIIVCFYNEAWSTLVRMIYSILDRTPDHFLHEIILVDDCSDDEKFREKLKKFVRSNIKSNKVKLLRIQKRAGLMRARVFGARHASGEVLVFLDSHCEVNKLWLEPLLERIQQNRTTVVCPIIDIVSADTFEYVSSPIVRGGFNWGLHFKWDSVNPSHLKHKEDFIKPIESPTMAGGLFAIDKNYFHKLGEYDEGMDIWGGENLEISFRIWMCGGRLEIMPCSRVGHVFRRRRPYGSPGGEDTLTYNSLRVAHVWMDEYIENFFKVRPDAKDQTYGDVSSRVELRKKLQCKSFDWYMQNVYPELGPPQIKTNLSAKKAQLAKMKKGAVEWKYTTAEILYKYQIQMEGTDLCIESEDDVTTKGSLLILQKCASIKKQLWHETAKHDLRLARLLCLDAGEQFPRLSKCHEMGGSQDWRHAETVNSPIYNTAAGLCLGCHKPKAGEYVILSICSQPESRKWNLKFYVSS</sequence>
<dbReference type="SMART" id="SM00458">
    <property type="entry name" value="RICIN"/>
    <property type="match status" value="1"/>
</dbReference>
<evidence type="ECO:0000256" key="8">
    <source>
        <dbReference type="ARBA" id="ARBA00023034"/>
    </source>
</evidence>
<proteinExistence type="inferred from homology"/>
<dbReference type="GO" id="GO:0008593">
    <property type="term" value="P:regulation of Notch signaling pathway"/>
    <property type="evidence" value="ECO:0007669"/>
    <property type="project" value="TreeGrafter"/>
</dbReference>
<comment type="caution">
    <text evidence="15">The sequence shown here is derived from an EMBL/GenBank/DDBJ whole genome shotgun (WGS) entry which is preliminary data.</text>
</comment>
<keyword evidence="8 13" id="KW-0333">Golgi apparatus</keyword>
<dbReference type="EMBL" id="JAFNEN010000399">
    <property type="protein sequence ID" value="KAG8183899.1"/>
    <property type="molecule type" value="Genomic_DNA"/>
</dbReference>
<dbReference type="Gene3D" id="2.80.10.50">
    <property type="match status" value="1"/>
</dbReference>
<dbReference type="GO" id="GO:0030246">
    <property type="term" value="F:carbohydrate binding"/>
    <property type="evidence" value="ECO:0007669"/>
    <property type="project" value="UniProtKB-KW"/>
</dbReference>
<keyword evidence="12 13" id="KW-0464">Manganese</keyword>
<dbReference type="InterPro" id="IPR035992">
    <property type="entry name" value="Ricin_B-like_lectins"/>
</dbReference>
<evidence type="ECO:0000256" key="2">
    <source>
        <dbReference type="ARBA" id="ARBA00004323"/>
    </source>
</evidence>
<keyword evidence="13" id="KW-0808">Transferase</keyword>
<dbReference type="GO" id="GO:0006493">
    <property type="term" value="P:protein O-linked glycosylation"/>
    <property type="evidence" value="ECO:0007669"/>
    <property type="project" value="TreeGrafter"/>
</dbReference>
<dbReference type="Pfam" id="PF00535">
    <property type="entry name" value="Glycos_transf_2"/>
    <property type="match status" value="1"/>
</dbReference>
<dbReference type="Pfam" id="PF00652">
    <property type="entry name" value="Ricin_B_lectin"/>
    <property type="match status" value="1"/>
</dbReference>
<organism evidence="15 16">
    <name type="scientific">Oedothorax gibbosus</name>
    <dbReference type="NCBI Taxonomy" id="931172"/>
    <lineage>
        <taxon>Eukaryota</taxon>
        <taxon>Metazoa</taxon>
        <taxon>Ecdysozoa</taxon>
        <taxon>Arthropoda</taxon>
        <taxon>Chelicerata</taxon>
        <taxon>Arachnida</taxon>
        <taxon>Araneae</taxon>
        <taxon>Araneomorphae</taxon>
        <taxon>Entelegynae</taxon>
        <taxon>Araneoidea</taxon>
        <taxon>Linyphiidae</taxon>
        <taxon>Erigoninae</taxon>
        <taxon>Oedothorax</taxon>
    </lineage>
</organism>
<evidence type="ECO:0000256" key="13">
    <source>
        <dbReference type="RuleBase" id="RU361242"/>
    </source>
</evidence>
<keyword evidence="16" id="KW-1185">Reference proteome</keyword>
<dbReference type="PANTHER" id="PTHR11675">
    <property type="entry name" value="N-ACETYLGALACTOSAMINYLTRANSFERASE"/>
    <property type="match status" value="1"/>
</dbReference>
<keyword evidence="4 13" id="KW-0812">Transmembrane</keyword>
<dbReference type="SUPFAM" id="SSF50370">
    <property type="entry name" value="Ricin B-like lectins"/>
    <property type="match status" value="1"/>
</dbReference>
<feature type="transmembrane region" description="Helical" evidence="13">
    <location>
        <begin position="9"/>
        <end position="27"/>
    </location>
</feature>
<keyword evidence="5 13" id="KW-0430">Lectin</keyword>
<dbReference type="AlphaFoldDB" id="A0AAV6UIH6"/>
<evidence type="ECO:0000313" key="15">
    <source>
        <dbReference type="EMBL" id="KAG8183899.1"/>
    </source>
</evidence>
<dbReference type="InterPro" id="IPR001173">
    <property type="entry name" value="Glyco_trans_2-like"/>
</dbReference>
<evidence type="ECO:0000256" key="5">
    <source>
        <dbReference type="ARBA" id="ARBA00022734"/>
    </source>
</evidence>
<keyword evidence="11" id="KW-0325">Glycoprotein</keyword>
<dbReference type="GO" id="GO:0004653">
    <property type="term" value="F:polypeptide N-acetylgalactosaminyltransferase activity"/>
    <property type="evidence" value="ECO:0007669"/>
    <property type="project" value="TreeGrafter"/>
</dbReference>
<dbReference type="FunFam" id="3.90.550.10:FF:000053">
    <property type="entry name" value="Polypeptide N-acetylgalactosaminyltransferase"/>
    <property type="match status" value="1"/>
</dbReference>
<dbReference type="SUPFAM" id="SSF53448">
    <property type="entry name" value="Nucleotide-diphospho-sugar transferases"/>
    <property type="match status" value="1"/>
</dbReference>
<evidence type="ECO:0000256" key="4">
    <source>
        <dbReference type="ARBA" id="ARBA00022692"/>
    </source>
</evidence>
<evidence type="ECO:0000256" key="3">
    <source>
        <dbReference type="ARBA" id="ARBA00005680"/>
    </source>
</evidence>
<dbReference type="Proteomes" id="UP000827092">
    <property type="component" value="Unassembled WGS sequence"/>
</dbReference>
<comment type="cofactor">
    <cofactor evidence="1 13">
        <name>Mn(2+)</name>
        <dbReference type="ChEBI" id="CHEBI:29035"/>
    </cofactor>
</comment>
<evidence type="ECO:0000256" key="7">
    <source>
        <dbReference type="ARBA" id="ARBA00022989"/>
    </source>
</evidence>
<evidence type="ECO:0000256" key="1">
    <source>
        <dbReference type="ARBA" id="ARBA00001936"/>
    </source>
</evidence>
<dbReference type="CDD" id="cd23440">
    <property type="entry name" value="beta-trefoil_Ricin_GALNT11"/>
    <property type="match status" value="1"/>
</dbReference>
<evidence type="ECO:0000256" key="6">
    <source>
        <dbReference type="ARBA" id="ARBA00022968"/>
    </source>
</evidence>
<name>A0AAV6UIH6_9ARAC</name>